<dbReference type="InterPro" id="IPR019826">
    <property type="entry name" value="Carboxylesterase_B_AS"/>
</dbReference>
<evidence type="ECO:0000256" key="1">
    <source>
        <dbReference type="ARBA" id="ARBA00022801"/>
    </source>
</evidence>
<evidence type="ECO:0000313" key="3">
    <source>
        <dbReference type="EMBL" id="BBX28464.1"/>
    </source>
</evidence>
<keyword evidence="4" id="KW-1185">Reference proteome</keyword>
<dbReference type="PROSITE" id="PS00122">
    <property type="entry name" value="CARBOXYLESTERASE_B_1"/>
    <property type="match status" value="1"/>
</dbReference>
<dbReference type="RefSeq" id="WP_308213827.1">
    <property type="nucleotide sequence ID" value="NZ_AP022565.1"/>
</dbReference>
<dbReference type="AlphaFoldDB" id="A0A6N4UXY2"/>
<dbReference type="InterPro" id="IPR050300">
    <property type="entry name" value="GDXG_lipolytic_enzyme"/>
</dbReference>
<dbReference type="Proteomes" id="UP000466906">
    <property type="component" value="Chromosome"/>
</dbReference>
<sequence length="409" mass="45247">MTATDRECAIPGLRSVAKWIVRARATDYVVALATSYGSIPLVGRYLQPFGGAAAVGVWGYRHAPDFLAAAVRSRLTQGAGELRQRERDQTRTVAEAVLDDITPGRTPVEWPAPDRVAPLFKAGQHRGQYLYRRSVPYGESPGQVLDVWRRRDLPAEPAPVLVFVPGGAWVYGSRVMQGYALMSHLAERGWICLSIDYRVAPQHRWPTHLLDVNAAVAWARANAQQFGGDTEFVAIAGCSAGGHLSALAALSADDPRFRGDLPADAKTSVDAVVSMYGRYDWEDRSTPERDTFVDFLERVVVRRRYARHRDIFRSASPIARVRPDAPPFLVVHGTADTVIPIWQARAFVDKLRGASQSVVGYLELPGAHHGFDMTDATRTATAATVIGIFLEKIRQSHVERTAQQLYRQH</sequence>
<dbReference type="InterPro" id="IPR029058">
    <property type="entry name" value="AB_hydrolase_fold"/>
</dbReference>
<keyword evidence="1" id="KW-0378">Hydrolase</keyword>
<accession>A0A6N4UXY2</accession>
<dbReference type="EMBL" id="AP022565">
    <property type="protein sequence ID" value="BBX28464.1"/>
    <property type="molecule type" value="Genomic_DNA"/>
</dbReference>
<dbReference type="SUPFAM" id="SSF53474">
    <property type="entry name" value="alpha/beta-Hydrolases"/>
    <property type="match status" value="1"/>
</dbReference>
<evidence type="ECO:0000313" key="4">
    <source>
        <dbReference type="Proteomes" id="UP000466906"/>
    </source>
</evidence>
<gene>
    <name evidence="3" type="primary">lipC</name>
    <name evidence="3" type="ORF">MALV_35890</name>
</gene>
<feature type="domain" description="BD-FAE-like" evidence="2">
    <location>
        <begin position="156"/>
        <end position="351"/>
    </location>
</feature>
<organism evidence="3 4">
    <name type="scientific">Mycolicibacterium alvei</name>
    <dbReference type="NCBI Taxonomy" id="67081"/>
    <lineage>
        <taxon>Bacteria</taxon>
        <taxon>Bacillati</taxon>
        <taxon>Actinomycetota</taxon>
        <taxon>Actinomycetes</taxon>
        <taxon>Mycobacteriales</taxon>
        <taxon>Mycobacteriaceae</taxon>
        <taxon>Mycolicibacterium</taxon>
    </lineage>
</organism>
<dbReference type="InterPro" id="IPR049492">
    <property type="entry name" value="BD-FAE-like_dom"/>
</dbReference>
<evidence type="ECO:0000259" key="2">
    <source>
        <dbReference type="Pfam" id="PF20434"/>
    </source>
</evidence>
<dbReference type="PANTHER" id="PTHR48081">
    <property type="entry name" value="AB HYDROLASE SUPERFAMILY PROTEIN C4A8.06C"/>
    <property type="match status" value="1"/>
</dbReference>
<reference evidence="3 4" key="1">
    <citation type="journal article" date="2019" name="Emerg. Microbes Infect.">
        <title>Comprehensive subspecies identification of 175 nontuberculous mycobacteria species based on 7547 genomic profiles.</title>
        <authorList>
            <person name="Matsumoto Y."/>
            <person name="Kinjo T."/>
            <person name="Motooka D."/>
            <person name="Nabeya D."/>
            <person name="Jung N."/>
            <person name="Uechi K."/>
            <person name="Horii T."/>
            <person name="Iida T."/>
            <person name="Fujita J."/>
            <person name="Nakamura S."/>
        </authorList>
    </citation>
    <scope>NUCLEOTIDE SEQUENCE [LARGE SCALE GENOMIC DNA]</scope>
    <source>
        <strain evidence="3 4">JCM 12272</strain>
    </source>
</reference>
<proteinExistence type="predicted"/>
<name>A0A6N4UXY2_9MYCO</name>
<dbReference type="PANTHER" id="PTHR48081:SF33">
    <property type="entry name" value="KYNURENINE FORMAMIDASE"/>
    <property type="match status" value="1"/>
</dbReference>
<dbReference type="KEGG" id="malv:MALV_35890"/>
<dbReference type="GO" id="GO:0016787">
    <property type="term" value="F:hydrolase activity"/>
    <property type="evidence" value="ECO:0007669"/>
    <property type="project" value="UniProtKB-KW"/>
</dbReference>
<protein>
    <submittedName>
        <fullName evidence="3">Esterase</fullName>
    </submittedName>
</protein>
<dbReference type="Gene3D" id="3.40.50.1820">
    <property type="entry name" value="alpha/beta hydrolase"/>
    <property type="match status" value="1"/>
</dbReference>
<dbReference type="Pfam" id="PF20434">
    <property type="entry name" value="BD-FAE"/>
    <property type="match status" value="1"/>
</dbReference>